<organism evidence="2 3">
    <name type="scientific">Thermoflexus hugenholtzii JAD2</name>
    <dbReference type="NCBI Taxonomy" id="877466"/>
    <lineage>
        <taxon>Bacteria</taxon>
        <taxon>Bacillati</taxon>
        <taxon>Chloroflexota</taxon>
        <taxon>Thermoflexia</taxon>
        <taxon>Thermoflexales</taxon>
        <taxon>Thermoflexaceae</taxon>
        <taxon>Thermoflexus</taxon>
    </lineage>
</organism>
<dbReference type="OrthoDB" id="9797929at2"/>
<accession>A0A212QZ39</accession>
<evidence type="ECO:0000313" key="3">
    <source>
        <dbReference type="Proteomes" id="UP000197025"/>
    </source>
</evidence>
<feature type="transmembrane region" description="Helical" evidence="1">
    <location>
        <begin position="79"/>
        <end position="100"/>
    </location>
</feature>
<reference evidence="3" key="1">
    <citation type="submission" date="2017-06" db="EMBL/GenBank/DDBJ databases">
        <authorList>
            <person name="Varghese N."/>
            <person name="Submissions S."/>
        </authorList>
    </citation>
    <scope>NUCLEOTIDE SEQUENCE [LARGE SCALE GENOMIC DNA]</scope>
    <source>
        <strain evidence="3">JAD2</strain>
    </source>
</reference>
<name>A0A212QZ39_9CHLR</name>
<proteinExistence type="predicted"/>
<evidence type="ECO:0000313" key="2">
    <source>
        <dbReference type="EMBL" id="SNB64846.1"/>
    </source>
</evidence>
<dbReference type="EMBL" id="FYEK01000027">
    <property type="protein sequence ID" value="SNB64846.1"/>
    <property type="molecule type" value="Genomic_DNA"/>
</dbReference>
<feature type="transmembrane region" description="Helical" evidence="1">
    <location>
        <begin position="120"/>
        <end position="137"/>
    </location>
</feature>
<keyword evidence="3" id="KW-1185">Reference proteome</keyword>
<gene>
    <name evidence="2" type="ORF">SAMN02746019_00008800</name>
</gene>
<protein>
    <submittedName>
        <fullName evidence="2">Uncharacterized protein</fullName>
    </submittedName>
</protein>
<feature type="transmembrane region" description="Helical" evidence="1">
    <location>
        <begin position="197"/>
        <end position="214"/>
    </location>
</feature>
<dbReference type="Proteomes" id="UP000197025">
    <property type="component" value="Unassembled WGS sequence"/>
</dbReference>
<dbReference type="InParanoid" id="A0A212QZ39"/>
<dbReference type="AlphaFoldDB" id="A0A212QZ39"/>
<evidence type="ECO:0000256" key="1">
    <source>
        <dbReference type="SAM" id="Phobius"/>
    </source>
</evidence>
<sequence length="231" mass="25307">MSGWMGRLLVLSLFAAAMAYVESAVVVYLRHVYGITDLLRDVPTQPDPLTPIELGREIATLVMLGTVGALTGRTPAARWGFFLYAWGLWDILYYVWLRVFIGWPTSLLDWDLLFLIPLPWWGPVWAPVLAAAMMMVVGARMARRSEQGFVLRIDRAALLLGALGSLLALYTVLAPGLHALPGGLEAVARARPTAFPAWLYLIGWGMVAVAGWRISGGTPAPARLPEELRPG</sequence>
<dbReference type="RefSeq" id="WP_088571129.1">
    <property type="nucleotide sequence ID" value="NZ_FYEK01000027.1"/>
</dbReference>
<keyword evidence="1" id="KW-0812">Transmembrane</keyword>
<keyword evidence="1" id="KW-1133">Transmembrane helix</keyword>
<keyword evidence="1" id="KW-0472">Membrane</keyword>
<feature type="transmembrane region" description="Helical" evidence="1">
    <location>
        <begin position="157"/>
        <end position="177"/>
    </location>
</feature>